<dbReference type="InterPro" id="IPR051907">
    <property type="entry name" value="DoxX-like_oxidoreductase"/>
</dbReference>
<evidence type="ECO:0000256" key="1">
    <source>
        <dbReference type="ARBA" id="ARBA00004651"/>
    </source>
</evidence>
<dbReference type="PANTHER" id="PTHR33452">
    <property type="entry name" value="OXIDOREDUCTASE CATD-RELATED"/>
    <property type="match status" value="1"/>
</dbReference>
<comment type="similarity">
    <text evidence="2">Belongs to the DoxX family.</text>
</comment>
<evidence type="ECO:0000256" key="7">
    <source>
        <dbReference type="SAM" id="Phobius"/>
    </source>
</evidence>
<evidence type="ECO:0000313" key="8">
    <source>
        <dbReference type="EMBL" id="MBB6502837.1"/>
    </source>
</evidence>
<keyword evidence="3" id="KW-1003">Cell membrane</keyword>
<evidence type="ECO:0000256" key="6">
    <source>
        <dbReference type="ARBA" id="ARBA00023136"/>
    </source>
</evidence>
<organism evidence="8 9">
    <name type="scientific">Pedobacter cryoconitis</name>
    <dbReference type="NCBI Taxonomy" id="188932"/>
    <lineage>
        <taxon>Bacteria</taxon>
        <taxon>Pseudomonadati</taxon>
        <taxon>Bacteroidota</taxon>
        <taxon>Sphingobacteriia</taxon>
        <taxon>Sphingobacteriales</taxon>
        <taxon>Sphingobacteriaceae</taxon>
        <taxon>Pedobacter</taxon>
    </lineage>
</organism>
<protein>
    <submittedName>
        <fullName evidence="8">Putative membrane protein YphA (DoxX/SURF4 family)</fullName>
    </submittedName>
</protein>
<comment type="caution">
    <text evidence="8">The sequence shown here is derived from an EMBL/GenBank/DDBJ whole genome shotgun (WGS) entry which is preliminary data.</text>
</comment>
<keyword evidence="6 7" id="KW-0472">Membrane</keyword>
<proteinExistence type="inferred from homology"/>
<keyword evidence="5 7" id="KW-1133">Transmembrane helix</keyword>
<evidence type="ECO:0000256" key="4">
    <source>
        <dbReference type="ARBA" id="ARBA00022692"/>
    </source>
</evidence>
<dbReference type="InterPro" id="IPR032808">
    <property type="entry name" value="DoxX"/>
</dbReference>
<evidence type="ECO:0000313" key="9">
    <source>
        <dbReference type="Proteomes" id="UP000521017"/>
    </source>
</evidence>
<accession>A0A7X0J9N3</accession>
<feature type="transmembrane region" description="Helical" evidence="7">
    <location>
        <begin position="52"/>
        <end position="79"/>
    </location>
</feature>
<reference evidence="8 9" key="1">
    <citation type="submission" date="2020-08" db="EMBL/GenBank/DDBJ databases">
        <title>Genomic Encyclopedia of Type Strains, Phase IV (KMG-V): Genome sequencing to study the core and pangenomes of soil and plant-associated prokaryotes.</title>
        <authorList>
            <person name="Whitman W."/>
        </authorList>
    </citation>
    <scope>NUCLEOTIDE SEQUENCE [LARGE SCALE GENOMIC DNA]</scope>
    <source>
        <strain evidence="8 9">M2T3</strain>
    </source>
</reference>
<comment type="subcellular location">
    <subcellularLocation>
        <location evidence="1">Cell membrane</location>
        <topology evidence="1">Multi-pass membrane protein</topology>
    </subcellularLocation>
</comment>
<dbReference type="Proteomes" id="UP000521017">
    <property type="component" value="Unassembled WGS sequence"/>
</dbReference>
<feature type="transmembrane region" description="Helical" evidence="7">
    <location>
        <begin position="21"/>
        <end position="40"/>
    </location>
</feature>
<keyword evidence="4 7" id="KW-0812">Transmembrane</keyword>
<dbReference type="PANTHER" id="PTHR33452:SF1">
    <property type="entry name" value="INNER MEMBRANE PROTEIN YPHA-RELATED"/>
    <property type="match status" value="1"/>
</dbReference>
<dbReference type="GO" id="GO:0005886">
    <property type="term" value="C:plasma membrane"/>
    <property type="evidence" value="ECO:0007669"/>
    <property type="project" value="UniProtKB-SubCell"/>
</dbReference>
<name>A0A7X0J9N3_9SPHI</name>
<sequence length="146" mass="16243">MMNLLSRIQDWGDHHHPKWLDYLRIVLGITLIWKGIAFAINLDAFTVLMENAGLGTAVSISLIAHLIIALHIIGGLLITLGTHTRLFCLLIIPILVVAVVYVNLPQQIFRPYSEFWLSCLVLAGLICFLIEGNGVLSIETVKKSED</sequence>
<dbReference type="AlphaFoldDB" id="A0A7X0J9N3"/>
<evidence type="ECO:0000256" key="5">
    <source>
        <dbReference type="ARBA" id="ARBA00022989"/>
    </source>
</evidence>
<dbReference type="Pfam" id="PF07681">
    <property type="entry name" value="DoxX"/>
    <property type="match status" value="1"/>
</dbReference>
<evidence type="ECO:0000256" key="3">
    <source>
        <dbReference type="ARBA" id="ARBA00022475"/>
    </source>
</evidence>
<gene>
    <name evidence="8" type="ORF">HDF25_005020</name>
</gene>
<dbReference type="EMBL" id="JACHCC010000016">
    <property type="protein sequence ID" value="MBB6502837.1"/>
    <property type="molecule type" value="Genomic_DNA"/>
</dbReference>
<evidence type="ECO:0000256" key="2">
    <source>
        <dbReference type="ARBA" id="ARBA00006679"/>
    </source>
</evidence>
<feature type="transmembrane region" description="Helical" evidence="7">
    <location>
        <begin position="115"/>
        <end position="136"/>
    </location>
</feature>
<dbReference type="RefSeq" id="WP_260409463.1">
    <property type="nucleotide sequence ID" value="NZ_JACHCC010000016.1"/>
</dbReference>
<feature type="transmembrane region" description="Helical" evidence="7">
    <location>
        <begin position="86"/>
        <end position="103"/>
    </location>
</feature>